<sequence length="107" mass="12401">MSDVTFVVGPSKQRIYAHKYILVMASEYFYTMFNSNFTEATQKEVVLQDDDPEVFLTILRLIYGAKVEITDDNIRAIYDCLQMLMLTEFTQPLIDFLKQIPITTSNS</sequence>
<dbReference type="PANTHER" id="PTHR45774">
    <property type="entry name" value="BTB/POZ DOMAIN-CONTAINING"/>
    <property type="match status" value="1"/>
</dbReference>
<accession>A0A182NJ34</accession>
<dbReference type="CDD" id="cd18186">
    <property type="entry name" value="BTB_POZ_ZBTB_KLHL-like"/>
    <property type="match status" value="1"/>
</dbReference>
<dbReference type="SUPFAM" id="SSF54695">
    <property type="entry name" value="POZ domain"/>
    <property type="match status" value="1"/>
</dbReference>
<dbReference type="Pfam" id="PF00651">
    <property type="entry name" value="BTB"/>
    <property type="match status" value="1"/>
</dbReference>
<dbReference type="Proteomes" id="UP000075884">
    <property type="component" value="Unassembled WGS sequence"/>
</dbReference>
<dbReference type="GO" id="GO:0005829">
    <property type="term" value="C:cytosol"/>
    <property type="evidence" value="ECO:0007669"/>
    <property type="project" value="TreeGrafter"/>
</dbReference>
<dbReference type="PANTHER" id="PTHR45774:SF9">
    <property type="entry name" value="LUTE, ISOFORM D"/>
    <property type="match status" value="1"/>
</dbReference>
<dbReference type="GO" id="GO:0022008">
    <property type="term" value="P:neurogenesis"/>
    <property type="evidence" value="ECO:0007669"/>
    <property type="project" value="TreeGrafter"/>
</dbReference>
<dbReference type="VEuPathDB" id="VectorBase:ADIR007659"/>
<dbReference type="STRING" id="7168.A0A182NJ34"/>
<dbReference type="PROSITE" id="PS50097">
    <property type="entry name" value="BTB"/>
    <property type="match status" value="1"/>
</dbReference>
<reference evidence="3" key="1">
    <citation type="submission" date="2013-03" db="EMBL/GenBank/DDBJ databases">
        <title>The Genome Sequence of Anopheles dirus WRAIR2.</title>
        <authorList>
            <consortium name="The Broad Institute Genomics Platform"/>
            <person name="Neafsey D.E."/>
            <person name="Walton C."/>
            <person name="Walker B."/>
            <person name="Young S.K."/>
            <person name="Zeng Q."/>
            <person name="Gargeya S."/>
            <person name="Fitzgerald M."/>
            <person name="Haas B."/>
            <person name="Abouelleil A."/>
            <person name="Allen A.W."/>
            <person name="Alvarado L."/>
            <person name="Arachchi H.M."/>
            <person name="Berlin A.M."/>
            <person name="Chapman S.B."/>
            <person name="Gainer-Dewar J."/>
            <person name="Goldberg J."/>
            <person name="Griggs A."/>
            <person name="Gujja S."/>
            <person name="Hansen M."/>
            <person name="Howarth C."/>
            <person name="Imamovic A."/>
            <person name="Ireland A."/>
            <person name="Larimer J."/>
            <person name="McCowan C."/>
            <person name="Murphy C."/>
            <person name="Pearson M."/>
            <person name="Poon T.W."/>
            <person name="Priest M."/>
            <person name="Roberts A."/>
            <person name="Saif S."/>
            <person name="Shea T."/>
            <person name="Sisk P."/>
            <person name="Sykes S."/>
            <person name="Wortman J."/>
            <person name="Nusbaum C."/>
            <person name="Birren B."/>
        </authorList>
    </citation>
    <scope>NUCLEOTIDE SEQUENCE [LARGE SCALE GENOMIC DNA]</scope>
    <source>
        <strain evidence="3">WRAIR2</strain>
    </source>
</reference>
<keyword evidence="3" id="KW-1185">Reference proteome</keyword>
<proteinExistence type="predicted"/>
<dbReference type="Gene3D" id="3.30.710.10">
    <property type="entry name" value="Potassium Channel Kv1.1, Chain A"/>
    <property type="match status" value="1"/>
</dbReference>
<dbReference type="InterPro" id="IPR000210">
    <property type="entry name" value="BTB/POZ_dom"/>
</dbReference>
<dbReference type="SMART" id="SM00225">
    <property type="entry name" value="BTB"/>
    <property type="match status" value="1"/>
</dbReference>
<evidence type="ECO:0000313" key="2">
    <source>
        <dbReference type="EnsemblMetazoa" id="ADIR007659-PA"/>
    </source>
</evidence>
<dbReference type="AlphaFoldDB" id="A0A182NJ34"/>
<evidence type="ECO:0000313" key="3">
    <source>
        <dbReference type="Proteomes" id="UP000075884"/>
    </source>
</evidence>
<dbReference type="InterPro" id="IPR011333">
    <property type="entry name" value="SKP1/BTB/POZ_sf"/>
</dbReference>
<name>A0A182NJ34_9DIPT</name>
<protein>
    <submittedName>
        <fullName evidence="2">BTB domain-containing protein</fullName>
    </submittedName>
</protein>
<reference evidence="2" key="2">
    <citation type="submission" date="2020-05" db="UniProtKB">
        <authorList>
            <consortium name="EnsemblMetazoa"/>
        </authorList>
    </citation>
    <scope>IDENTIFICATION</scope>
    <source>
        <strain evidence="2">WRAIR2</strain>
    </source>
</reference>
<organism evidence="2 3">
    <name type="scientific">Anopheles dirus</name>
    <dbReference type="NCBI Taxonomy" id="7168"/>
    <lineage>
        <taxon>Eukaryota</taxon>
        <taxon>Metazoa</taxon>
        <taxon>Ecdysozoa</taxon>
        <taxon>Arthropoda</taxon>
        <taxon>Hexapoda</taxon>
        <taxon>Insecta</taxon>
        <taxon>Pterygota</taxon>
        <taxon>Neoptera</taxon>
        <taxon>Endopterygota</taxon>
        <taxon>Diptera</taxon>
        <taxon>Nematocera</taxon>
        <taxon>Culicoidea</taxon>
        <taxon>Culicidae</taxon>
        <taxon>Anophelinae</taxon>
        <taxon>Anopheles</taxon>
    </lineage>
</organism>
<evidence type="ECO:0000259" key="1">
    <source>
        <dbReference type="PROSITE" id="PS50097"/>
    </source>
</evidence>
<dbReference type="EnsemblMetazoa" id="ADIR007659-RA">
    <property type="protein sequence ID" value="ADIR007659-PA"/>
    <property type="gene ID" value="ADIR007659"/>
</dbReference>
<feature type="domain" description="BTB" evidence="1">
    <location>
        <begin position="2"/>
        <end position="71"/>
    </location>
</feature>